<dbReference type="RefSeq" id="WP_378093716.1">
    <property type="nucleotide sequence ID" value="NZ_JBHSEP010000003.1"/>
</dbReference>
<evidence type="ECO:0000256" key="1">
    <source>
        <dbReference type="ARBA" id="ARBA00009179"/>
    </source>
</evidence>
<dbReference type="SMART" id="SM00228">
    <property type="entry name" value="PDZ"/>
    <property type="match status" value="1"/>
</dbReference>
<dbReference type="NCBIfam" id="TIGR00225">
    <property type="entry name" value="prc"/>
    <property type="match status" value="1"/>
</dbReference>
<keyword evidence="4 5" id="KW-0720">Serine protease</keyword>
<keyword evidence="2 5" id="KW-0645">Protease</keyword>
<dbReference type="SUPFAM" id="SSF50156">
    <property type="entry name" value="PDZ domain-like"/>
    <property type="match status" value="1"/>
</dbReference>
<dbReference type="PANTHER" id="PTHR32060">
    <property type="entry name" value="TAIL-SPECIFIC PROTEASE"/>
    <property type="match status" value="1"/>
</dbReference>
<organism evidence="7 8">
    <name type="scientific">Cohnella hongkongensis</name>
    <dbReference type="NCBI Taxonomy" id="178337"/>
    <lineage>
        <taxon>Bacteria</taxon>
        <taxon>Bacillati</taxon>
        <taxon>Bacillota</taxon>
        <taxon>Bacilli</taxon>
        <taxon>Bacillales</taxon>
        <taxon>Paenibacillaceae</taxon>
        <taxon>Cohnella</taxon>
    </lineage>
</organism>
<dbReference type="SUPFAM" id="SSF52096">
    <property type="entry name" value="ClpP/crotonase"/>
    <property type="match status" value="1"/>
</dbReference>
<dbReference type="CDD" id="cd07560">
    <property type="entry name" value="Peptidase_S41_CPP"/>
    <property type="match status" value="1"/>
</dbReference>
<evidence type="ECO:0000256" key="4">
    <source>
        <dbReference type="ARBA" id="ARBA00022825"/>
    </source>
</evidence>
<comment type="caution">
    <text evidence="7">The sequence shown here is derived from an EMBL/GenBank/DDBJ whole genome shotgun (WGS) entry which is preliminary data.</text>
</comment>
<dbReference type="Gene3D" id="2.30.42.10">
    <property type="match status" value="1"/>
</dbReference>
<keyword evidence="8" id="KW-1185">Reference proteome</keyword>
<evidence type="ECO:0000256" key="3">
    <source>
        <dbReference type="ARBA" id="ARBA00022801"/>
    </source>
</evidence>
<evidence type="ECO:0000313" key="8">
    <source>
        <dbReference type="Proteomes" id="UP001596028"/>
    </source>
</evidence>
<feature type="domain" description="PDZ" evidence="6">
    <location>
        <begin position="84"/>
        <end position="148"/>
    </location>
</feature>
<evidence type="ECO:0000256" key="2">
    <source>
        <dbReference type="ARBA" id="ARBA00022670"/>
    </source>
</evidence>
<dbReference type="InterPro" id="IPR004447">
    <property type="entry name" value="Peptidase_S41A"/>
</dbReference>
<dbReference type="Pfam" id="PF17820">
    <property type="entry name" value="PDZ_6"/>
    <property type="match status" value="1"/>
</dbReference>
<protein>
    <submittedName>
        <fullName evidence="7">S41 family peptidase</fullName>
    </submittedName>
</protein>
<dbReference type="Gene3D" id="3.30.750.44">
    <property type="match status" value="1"/>
</dbReference>
<evidence type="ECO:0000259" key="6">
    <source>
        <dbReference type="PROSITE" id="PS50106"/>
    </source>
</evidence>
<dbReference type="CDD" id="cd06782">
    <property type="entry name" value="cpPDZ_CPP-like"/>
    <property type="match status" value="1"/>
</dbReference>
<evidence type="ECO:0000256" key="5">
    <source>
        <dbReference type="RuleBase" id="RU004404"/>
    </source>
</evidence>
<dbReference type="InterPro" id="IPR029045">
    <property type="entry name" value="ClpP/crotonase-like_dom_sf"/>
</dbReference>
<comment type="similarity">
    <text evidence="1 5">Belongs to the peptidase S41A family.</text>
</comment>
<dbReference type="InterPro" id="IPR005151">
    <property type="entry name" value="Tail-specific_protease"/>
</dbReference>
<sequence>MNLIRNLRRSAALLLAFSLFFVYVPAALGASSQQIEEVRQLLETYHLKGPDDSELANKEIEEMVESLGDPYTEYFDDEAWKIYSTELEQTFVGIGIVMTENNGKVYVEDVFAEGPAALAGVQAGDLLVSADGESFEGKTMADIQKVVRGEEGTEVALTVLRGGKTLKFKITRKPVHVPVVAARMLEKGIGYLALSSFTSESGKEVKRELEKLEKNGLTSLVLDLRNNGGGYVNAAQEIAGLFVQEGVLTHMRDRDGNDQPLSISGTSRPYEVVILVNGNTASASELLSGALRDYGVAKLVGTKTYGKGVVQSLMPLKSGGVLKMTVQEYYTPKGKKVDQVGLSPNVVLEGAAEQLIGAFRLAGGEKLIVGWHNGVLTVNGLRFSQPEAFRKISNQWYVNLKLGASIAGAKLTYDAKSRTYTLAKGSQKQTIKASDPRVNVKDGRTSIDVRLLAKWFEGVTFSSSGDALKLGSR</sequence>
<accession>A0ABV9FCP4</accession>
<dbReference type="EMBL" id="JBHSEP010000003">
    <property type="protein sequence ID" value="MFC4597969.1"/>
    <property type="molecule type" value="Genomic_DNA"/>
</dbReference>
<gene>
    <name evidence="7" type="ORF">ACFO3S_06920</name>
</gene>
<dbReference type="Proteomes" id="UP001596028">
    <property type="component" value="Unassembled WGS sequence"/>
</dbReference>
<reference evidence="8" key="1">
    <citation type="journal article" date="2019" name="Int. J. Syst. Evol. Microbiol.">
        <title>The Global Catalogue of Microorganisms (GCM) 10K type strain sequencing project: providing services to taxonomists for standard genome sequencing and annotation.</title>
        <authorList>
            <consortium name="The Broad Institute Genomics Platform"/>
            <consortium name="The Broad Institute Genome Sequencing Center for Infectious Disease"/>
            <person name="Wu L."/>
            <person name="Ma J."/>
        </authorList>
    </citation>
    <scope>NUCLEOTIDE SEQUENCE [LARGE SCALE GENOMIC DNA]</scope>
    <source>
        <strain evidence="8">CCUG 49571</strain>
    </source>
</reference>
<dbReference type="InterPro" id="IPR001478">
    <property type="entry name" value="PDZ"/>
</dbReference>
<proteinExistence type="inferred from homology"/>
<dbReference type="PANTHER" id="PTHR32060:SF22">
    <property type="entry name" value="CARBOXYL-TERMINAL-PROCESSING PEPTIDASE 3, CHLOROPLASTIC"/>
    <property type="match status" value="1"/>
</dbReference>
<dbReference type="InterPro" id="IPR041489">
    <property type="entry name" value="PDZ_6"/>
</dbReference>
<dbReference type="Pfam" id="PF03572">
    <property type="entry name" value="Peptidase_S41"/>
    <property type="match status" value="1"/>
</dbReference>
<dbReference type="InterPro" id="IPR036034">
    <property type="entry name" value="PDZ_sf"/>
</dbReference>
<name>A0ABV9FCP4_9BACL</name>
<evidence type="ECO:0000313" key="7">
    <source>
        <dbReference type="EMBL" id="MFC4597969.1"/>
    </source>
</evidence>
<dbReference type="PROSITE" id="PS50106">
    <property type="entry name" value="PDZ"/>
    <property type="match status" value="1"/>
</dbReference>
<dbReference type="SMART" id="SM00245">
    <property type="entry name" value="TSPc"/>
    <property type="match status" value="1"/>
</dbReference>
<dbReference type="Gene3D" id="3.90.226.10">
    <property type="entry name" value="2-enoyl-CoA Hydratase, Chain A, domain 1"/>
    <property type="match status" value="1"/>
</dbReference>
<keyword evidence="3 5" id="KW-0378">Hydrolase</keyword>